<evidence type="ECO:0000313" key="13">
    <source>
        <dbReference type="Proteomes" id="UP000183038"/>
    </source>
</evidence>
<keyword evidence="5 10" id="KW-1133">Transmembrane helix</keyword>
<evidence type="ECO:0000256" key="3">
    <source>
        <dbReference type="ARBA" id="ARBA00022519"/>
    </source>
</evidence>
<protein>
    <recommendedName>
        <fullName evidence="8">Mechanosensing system component YbdG</fullName>
    </recommendedName>
    <alternativeName>
        <fullName evidence="9">Mechanosensitive channel homolog YbdG</fullName>
    </alternativeName>
</protein>
<evidence type="ECO:0000313" key="12">
    <source>
        <dbReference type="EMBL" id="SEC10695.1"/>
    </source>
</evidence>
<evidence type="ECO:0000256" key="6">
    <source>
        <dbReference type="ARBA" id="ARBA00023016"/>
    </source>
</evidence>
<dbReference type="Gene3D" id="2.30.30.60">
    <property type="match status" value="1"/>
</dbReference>
<evidence type="ECO:0000256" key="10">
    <source>
        <dbReference type="SAM" id="Phobius"/>
    </source>
</evidence>
<gene>
    <name evidence="12" type="ORF">SAMN05192540_2371</name>
</gene>
<sequence>MNDDFHKILFNYLTEAGLSTTAASYLNLAISLIVALVLAWFLDLLIWKVLRSVSLRLARKSKTNFDNFLVANRVPRYLAHIVPLSILIEFVPFAFIGFDYAAEIVLKFLHVLFVVLALYVVKSVFTSINDYLKTKPRFRDKPMGSYIQVFMIFAWIVGIFTIFAIITEIQVWKFFTALGAGSAVILLIFKDSILGLVASIQVSINDMVRIGDWISFDKFGADGDVIEISLATVKVQNFDKTITTIPTYALISDSFKNWRGMQDSGGRRIKRALIISQKSIRFLSETDLEEFEKIQLIAPYLKTRNEQINSYNTSNNINKDLAINGRNLTNIGVFRKYVNDYLETHSAINKGMTLMVRQLPPTLQGIPLEIYAFSSDKRWENYEYVMADIFDHLLAALPYFHLQVYEIPVSISALEN</sequence>
<organism evidence="12 13">
    <name type="scientific">Maribacter dokdonensis</name>
    <dbReference type="NCBI Taxonomy" id="320912"/>
    <lineage>
        <taxon>Bacteria</taxon>
        <taxon>Pseudomonadati</taxon>
        <taxon>Bacteroidota</taxon>
        <taxon>Flavobacteriia</taxon>
        <taxon>Flavobacteriales</taxon>
        <taxon>Flavobacteriaceae</taxon>
        <taxon>Maribacter</taxon>
    </lineage>
</organism>
<evidence type="ECO:0000256" key="7">
    <source>
        <dbReference type="ARBA" id="ARBA00023136"/>
    </source>
</evidence>
<evidence type="ECO:0000259" key="11">
    <source>
        <dbReference type="Pfam" id="PF00924"/>
    </source>
</evidence>
<dbReference type="SUPFAM" id="SSF50182">
    <property type="entry name" value="Sm-like ribonucleoproteins"/>
    <property type="match status" value="1"/>
</dbReference>
<feature type="domain" description="Mechanosensitive ion channel MscS" evidence="11">
    <location>
        <begin position="191"/>
        <end position="259"/>
    </location>
</feature>
<proteinExistence type="predicted"/>
<dbReference type="InterPro" id="IPR023408">
    <property type="entry name" value="MscS_beta-dom_sf"/>
</dbReference>
<keyword evidence="4 10" id="KW-0812">Transmembrane</keyword>
<dbReference type="Proteomes" id="UP000183038">
    <property type="component" value="Unassembled WGS sequence"/>
</dbReference>
<dbReference type="Pfam" id="PF00924">
    <property type="entry name" value="MS_channel_2nd"/>
    <property type="match status" value="1"/>
</dbReference>
<dbReference type="PANTHER" id="PTHR30414:SF0">
    <property type="entry name" value="MINICONDUCTANCE MECHANOSENSITIVE CHANNEL YBDG"/>
    <property type="match status" value="1"/>
</dbReference>
<keyword evidence="3" id="KW-0997">Cell inner membrane</keyword>
<feature type="transmembrane region" description="Helical" evidence="10">
    <location>
        <begin position="28"/>
        <end position="50"/>
    </location>
</feature>
<dbReference type="AlphaFoldDB" id="A0A1H4PTE9"/>
<name>A0A1H4PTE9_9FLAO</name>
<dbReference type="GO" id="GO:0008381">
    <property type="term" value="F:mechanosensitive monoatomic ion channel activity"/>
    <property type="evidence" value="ECO:0007669"/>
    <property type="project" value="InterPro"/>
</dbReference>
<dbReference type="GO" id="GO:0005886">
    <property type="term" value="C:plasma membrane"/>
    <property type="evidence" value="ECO:0007669"/>
    <property type="project" value="UniProtKB-SubCell"/>
</dbReference>
<dbReference type="GO" id="GO:0071470">
    <property type="term" value="P:cellular response to osmotic stress"/>
    <property type="evidence" value="ECO:0007669"/>
    <property type="project" value="InterPro"/>
</dbReference>
<feature type="transmembrane region" description="Helical" evidence="10">
    <location>
        <begin position="172"/>
        <end position="189"/>
    </location>
</feature>
<evidence type="ECO:0000256" key="9">
    <source>
        <dbReference type="ARBA" id="ARBA00093659"/>
    </source>
</evidence>
<evidence type="ECO:0000256" key="4">
    <source>
        <dbReference type="ARBA" id="ARBA00022692"/>
    </source>
</evidence>
<dbReference type="OrthoDB" id="9775207at2"/>
<dbReference type="PANTHER" id="PTHR30414">
    <property type="entry name" value="MINICONDUCTANCE MECHANOSENSITIVE CHANNEL YBDG"/>
    <property type="match status" value="1"/>
</dbReference>
<feature type="transmembrane region" description="Helical" evidence="10">
    <location>
        <begin position="104"/>
        <end position="125"/>
    </location>
</feature>
<keyword evidence="2" id="KW-1003">Cell membrane</keyword>
<dbReference type="EMBL" id="FNTB01000001">
    <property type="protein sequence ID" value="SEC10695.1"/>
    <property type="molecule type" value="Genomic_DNA"/>
</dbReference>
<reference evidence="12 13" key="1">
    <citation type="submission" date="2016-10" db="EMBL/GenBank/DDBJ databases">
        <authorList>
            <person name="de Groot N.N."/>
        </authorList>
    </citation>
    <scope>NUCLEOTIDE SEQUENCE [LARGE SCALE GENOMIC DNA]</scope>
    <source>
        <strain evidence="12 13">MAR_2009_71</strain>
    </source>
</reference>
<evidence type="ECO:0000256" key="1">
    <source>
        <dbReference type="ARBA" id="ARBA00004429"/>
    </source>
</evidence>
<accession>A0A1H4PTE9</accession>
<comment type="subcellular location">
    <subcellularLocation>
        <location evidence="1">Cell inner membrane</location>
        <topology evidence="1">Multi-pass membrane protein</topology>
    </subcellularLocation>
</comment>
<dbReference type="InterPro" id="IPR010920">
    <property type="entry name" value="LSM_dom_sf"/>
</dbReference>
<dbReference type="FunFam" id="2.30.30.60:FF:000002">
    <property type="entry name" value="Mechanosensitive ion channel family protein"/>
    <property type="match status" value="1"/>
</dbReference>
<feature type="transmembrane region" description="Helical" evidence="10">
    <location>
        <begin position="146"/>
        <end position="166"/>
    </location>
</feature>
<keyword evidence="7 10" id="KW-0472">Membrane</keyword>
<dbReference type="InterPro" id="IPR030192">
    <property type="entry name" value="YbdG"/>
</dbReference>
<feature type="transmembrane region" description="Helical" evidence="10">
    <location>
        <begin position="77"/>
        <end position="98"/>
    </location>
</feature>
<evidence type="ECO:0000256" key="5">
    <source>
        <dbReference type="ARBA" id="ARBA00022989"/>
    </source>
</evidence>
<evidence type="ECO:0000256" key="8">
    <source>
        <dbReference type="ARBA" id="ARBA00093630"/>
    </source>
</evidence>
<dbReference type="InterPro" id="IPR006685">
    <property type="entry name" value="MscS_channel_2nd"/>
</dbReference>
<keyword evidence="6" id="KW-0346">Stress response</keyword>
<evidence type="ECO:0000256" key="2">
    <source>
        <dbReference type="ARBA" id="ARBA00022475"/>
    </source>
</evidence>
<dbReference type="RefSeq" id="WP_074672925.1">
    <property type="nucleotide sequence ID" value="NZ_FNTB01000001.1"/>
</dbReference>